<dbReference type="RefSeq" id="WP_201101605.1">
    <property type="nucleotide sequence ID" value="NZ_CP067977.1"/>
</dbReference>
<evidence type="ECO:0000256" key="2">
    <source>
        <dbReference type="ARBA" id="ARBA00022679"/>
    </source>
</evidence>
<sequence length="319" mass="34647">MKAERPQVLFVAPDRIGDCVIASGVIREIDRQVPGAAITVACGPPAAALFRSAPGVVRVIVLHKKKMAGHWIALWRQTFATRWAMVIDIRGSLLAWQLRAKVRKIYNRSYEGGRKVQTVSRMMGAATDLEPEIFLDDKARRDAEAVIAPQLASGAGPGPILALAPIANQPGKSWSPERWGELTARLMAEPRFEGWRFMPMGGPGDERFAAQTLEAAGPRGMDFVGRGDILASAAAMERATLFVGNDSGLMHVAAAVGRPTLGLFGPTEWWLYGAWGPHARTVASNPNQGQFAPIEDLDVDRVFQAVLDLYDAYPPVTEP</sequence>
<dbReference type="CDD" id="cd03789">
    <property type="entry name" value="GT9_LPS_heptosyltransferase"/>
    <property type="match status" value="1"/>
</dbReference>
<dbReference type="Proteomes" id="UP000595448">
    <property type="component" value="Chromosome"/>
</dbReference>
<dbReference type="Pfam" id="PF01075">
    <property type="entry name" value="Glyco_transf_9"/>
    <property type="match status" value="1"/>
</dbReference>
<proteinExistence type="predicted"/>
<dbReference type="Gene3D" id="3.40.50.2000">
    <property type="entry name" value="Glycogen Phosphorylase B"/>
    <property type="match status" value="2"/>
</dbReference>
<dbReference type="PANTHER" id="PTHR30160:SF7">
    <property type="entry name" value="ADP-HEPTOSE--LPS HEPTOSYLTRANSFERASE 2"/>
    <property type="match status" value="1"/>
</dbReference>
<accession>A0ABX7BIF1</accession>
<evidence type="ECO:0000313" key="3">
    <source>
        <dbReference type="EMBL" id="QQQ17315.1"/>
    </source>
</evidence>
<keyword evidence="4" id="KW-1185">Reference proteome</keyword>
<evidence type="ECO:0000313" key="4">
    <source>
        <dbReference type="Proteomes" id="UP000595448"/>
    </source>
</evidence>
<name>A0ABX7BIF1_9CAUL</name>
<reference evidence="3 4" key="1">
    <citation type="submission" date="2021-01" db="EMBL/GenBank/DDBJ databases">
        <title>Brevundimonas vitis sp. nov., an bacterium isolated from grape (Vitis vinifera).</title>
        <authorList>
            <person name="Jiang L."/>
            <person name="Lee J."/>
        </authorList>
    </citation>
    <scope>NUCLEOTIDE SEQUENCE [LARGE SCALE GENOMIC DNA]</scope>
    <source>
        <strain evidence="3 4">GRTSA-9</strain>
    </source>
</reference>
<dbReference type="EMBL" id="CP067977">
    <property type="protein sequence ID" value="QQQ17315.1"/>
    <property type="molecule type" value="Genomic_DNA"/>
</dbReference>
<protein>
    <submittedName>
        <fullName evidence="3">Glycosyltransferase family 9 protein</fullName>
    </submittedName>
</protein>
<dbReference type="InterPro" id="IPR002201">
    <property type="entry name" value="Glyco_trans_9"/>
</dbReference>
<gene>
    <name evidence="3" type="ORF">JIP62_08040</name>
</gene>
<evidence type="ECO:0000256" key="1">
    <source>
        <dbReference type="ARBA" id="ARBA00022676"/>
    </source>
</evidence>
<keyword evidence="1" id="KW-0328">Glycosyltransferase</keyword>
<dbReference type="SUPFAM" id="SSF53756">
    <property type="entry name" value="UDP-Glycosyltransferase/glycogen phosphorylase"/>
    <property type="match status" value="1"/>
</dbReference>
<organism evidence="3 4">
    <name type="scientific">Brevundimonas vitisensis</name>
    <dbReference type="NCBI Taxonomy" id="2800818"/>
    <lineage>
        <taxon>Bacteria</taxon>
        <taxon>Pseudomonadati</taxon>
        <taxon>Pseudomonadota</taxon>
        <taxon>Alphaproteobacteria</taxon>
        <taxon>Caulobacterales</taxon>
        <taxon>Caulobacteraceae</taxon>
        <taxon>Brevundimonas</taxon>
    </lineage>
</organism>
<dbReference type="InterPro" id="IPR051199">
    <property type="entry name" value="LPS_LOS_Heptosyltrfase"/>
</dbReference>
<keyword evidence="2" id="KW-0808">Transferase</keyword>
<dbReference type="PANTHER" id="PTHR30160">
    <property type="entry name" value="TETRAACYLDISACCHARIDE 4'-KINASE-RELATED"/>
    <property type="match status" value="1"/>
</dbReference>